<evidence type="ECO:0000256" key="2">
    <source>
        <dbReference type="SAM" id="Phobius"/>
    </source>
</evidence>
<keyword evidence="2" id="KW-0812">Transmembrane</keyword>
<feature type="region of interest" description="Disordered" evidence="1">
    <location>
        <begin position="1"/>
        <end position="35"/>
    </location>
</feature>
<dbReference type="AlphaFoldDB" id="A0A941IUF1"/>
<proteinExistence type="predicted"/>
<feature type="compositionally biased region" description="Polar residues" evidence="1">
    <location>
        <begin position="1"/>
        <end position="13"/>
    </location>
</feature>
<reference evidence="4" key="1">
    <citation type="submission" date="2021-04" db="EMBL/GenBank/DDBJ databases">
        <title>Genome based classification of Actinospica acidithermotolerans sp. nov., an actinobacterium isolated from an Indonesian hot spring.</title>
        <authorList>
            <person name="Kusuma A.B."/>
            <person name="Putra K.E."/>
            <person name="Nafisah S."/>
            <person name="Loh J."/>
            <person name="Nouioui I."/>
            <person name="Goodfellow M."/>
        </authorList>
    </citation>
    <scope>NUCLEOTIDE SEQUENCE</scope>
    <source>
        <strain evidence="4">CSCA 57</strain>
    </source>
</reference>
<name>A0A941IUF1_9ACTN</name>
<evidence type="ECO:0000313" key="5">
    <source>
        <dbReference type="Proteomes" id="UP000675781"/>
    </source>
</evidence>
<keyword evidence="5" id="KW-1185">Reference proteome</keyword>
<protein>
    <submittedName>
        <fullName evidence="4">DUF58 domain-containing protein</fullName>
    </submittedName>
</protein>
<dbReference type="RefSeq" id="WP_212529959.1">
    <property type="nucleotide sequence ID" value="NZ_JAGSOG010000096.1"/>
</dbReference>
<sequence length="455" mass="49063">MSGTVGTTPSGQDGRSPEVQRALGRQTQGAEELEAPSQRAVGWRLSERGYRLVAVAACALAVGVAAGNAWAFALAAGPLVWLALAARPSDKPDRVAATTQVPVRRCFEGEPIRARIELAFDGGAGGIDPAVYPGPGVELTGIDHRGTILSLEFTAHRWGRWSLGTVDVDLYDRGGLTRQSVRVDLGECEVFPLPSDSSLTPIPARLPNRLGEHTSRQRGQGLEFVGVRPFRWGERQRRIHWPATTRRGSIQISEFAAEQATDTVVLLDAFGDVAAAAEGHSTLDDSVRAAAGIARAYLRSHDRVGIVSLGGRLRWLTPGTGSTHLLRIVESVLDVRRDMGYQIPDLDRVPPPALPSGALVYAVTPLADDRFLEALRDLAERGNPAIVVEVPAGEPVLDPDDPDAPLARRLWRLDRQALRFSLTERGMPVVTWDGEGTLDLALAPLLRAPVHGRAR</sequence>
<dbReference type="PANTHER" id="PTHR33608:SF14">
    <property type="entry name" value="POSSIBLE CONSERVED SECRETED PROTEIN"/>
    <property type="match status" value="1"/>
</dbReference>
<feature type="transmembrane region" description="Helical" evidence="2">
    <location>
        <begin position="52"/>
        <end position="84"/>
    </location>
</feature>
<keyword evidence="2" id="KW-0472">Membrane</keyword>
<comment type="caution">
    <text evidence="4">The sequence shown here is derived from an EMBL/GenBank/DDBJ whole genome shotgun (WGS) entry which is preliminary data.</text>
</comment>
<gene>
    <name evidence="4" type="ORF">KDL01_19480</name>
</gene>
<accession>A0A941IUF1</accession>
<feature type="domain" description="DUF58" evidence="3">
    <location>
        <begin position="227"/>
        <end position="334"/>
    </location>
</feature>
<dbReference type="Proteomes" id="UP000675781">
    <property type="component" value="Unassembled WGS sequence"/>
</dbReference>
<dbReference type="PANTHER" id="PTHR33608">
    <property type="entry name" value="BLL2464 PROTEIN"/>
    <property type="match status" value="1"/>
</dbReference>
<dbReference type="Pfam" id="PF01882">
    <property type="entry name" value="DUF58"/>
    <property type="match status" value="1"/>
</dbReference>
<evidence type="ECO:0000259" key="3">
    <source>
        <dbReference type="Pfam" id="PF01882"/>
    </source>
</evidence>
<dbReference type="EMBL" id="JAGSOG010000096">
    <property type="protein sequence ID" value="MBR7835466.1"/>
    <property type="molecule type" value="Genomic_DNA"/>
</dbReference>
<evidence type="ECO:0000313" key="4">
    <source>
        <dbReference type="EMBL" id="MBR7835466.1"/>
    </source>
</evidence>
<evidence type="ECO:0000256" key="1">
    <source>
        <dbReference type="SAM" id="MobiDB-lite"/>
    </source>
</evidence>
<keyword evidence="2" id="KW-1133">Transmembrane helix</keyword>
<dbReference type="InterPro" id="IPR002881">
    <property type="entry name" value="DUF58"/>
</dbReference>
<organism evidence="4 5">
    <name type="scientific">Actinospica durhamensis</name>
    <dbReference type="NCBI Taxonomy" id="1508375"/>
    <lineage>
        <taxon>Bacteria</taxon>
        <taxon>Bacillati</taxon>
        <taxon>Actinomycetota</taxon>
        <taxon>Actinomycetes</taxon>
        <taxon>Catenulisporales</taxon>
        <taxon>Actinospicaceae</taxon>
        <taxon>Actinospica</taxon>
    </lineage>
</organism>